<evidence type="ECO:0000313" key="2">
    <source>
        <dbReference type="Proteomes" id="UP000792457"/>
    </source>
</evidence>
<comment type="caution">
    <text evidence="1">The sequence shown here is derived from an EMBL/GenBank/DDBJ whole genome shotgun (WGS) entry which is preliminary data.</text>
</comment>
<evidence type="ECO:0000313" key="1">
    <source>
        <dbReference type="EMBL" id="KAG8237822.1"/>
    </source>
</evidence>
<reference evidence="1" key="2">
    <citation type="submission" date="2017-10" db="EMBL/GenBank/DDBJ databases">
        <title>Ladona fulva Genome sequencing and assembly.</title>
        <authorList>
            <person name="Murali S."/>
            <person name="Richards S."/>
            <person name="Bandaranaike D."/>
            <person name="Bellair M."/>
            <person name="Blankenburg K."/>
            <person name="Chao H."/>
            <person name="Dinh H."/>
            <person name="Doddapaneni H."/>
            <person name="Dugan-Rocha S."/>
            <person name="Elkadiri S."/>
            <person name="Gnanaolivu R."/>
            <person name="Hernandez B."/>
            <person name="Skinner E."/>
            <person name="Javaid M."/>
            <person name="Lee S."/>
            <person name="Li M."/>
            <person name="Ming W."/>
            <person name="Munidasa M."/>
            <person name="Muniz J."/>
            <person name="Nguyen L."/>
            <person name="Hughes D."/>
            <person name="Osuji N."/>
            <person name="Pu L.-L."/>
            <person name="Puazo M."/>
            <person name="Qu C."/>
            <person name="Quiroz J."/>
            <person name="Raj R."/>
            <person name="Weissenberger G."/>
            <person name="Xin Y."/>
            <person name="Zou X."/>
            <person name="Han Y."/>
            <person name="Worley K."/>
            <person name="Muzny D."/>
            <person name="Gibbs R."/>
        </authorList>
    </citation>
    <scope>NUCLEOTIDE SEQUENCE</scope>
    <source>
        <strain evidence="1">Sampled in the wild</strain>
    </source>
</reference>
<dbReference type="Proteomes" id="UP000792457">
    <property type="component" value="Unassembled WGS sequence"/>
</dbReference>
<protein>
    <submittedName>
        <fullName evidence="1">Uncharacterized protein</fullName>
    </submittedName>
</protein>
<name>A0A8K0KNC9_LADFU</name>
<organism evidence="1 2">
    <name type="scientific">Ladona fulva</name>
    <name type="common">Scarce chaser dragonfly</name>
    <name type="synonym">Libellula fulva</name>
    <dbReference type="NCBI Taxonomy" id="123851"/>
    <lineage>
        <taxon>Eukaryota</taxon>
        <taxon>Metazoa</taxon>
        <taxon>Ecdysozoa</taxon>
        <taxon>Arthropoda</taxon>
        <taxon>Hexapoda</taxon>
        <taxon>Insecta</taxon>
        <taxon>Pterygota</taxon>
        <taxon>Palaeoptera</taxon>
        <taxon>Odonata</taxon>
        <taxon>Epiprocta</taxon>
        <taxon>Anisoptera</taxon>
        <taxon>Libelluloidea</taxon>
        <taxon>Libellulidae</taxon>
        <taxon>Ladona</taxon>
    </lineage>
</organism>
<keyword evidence="2" id="KW-1185">Reference proteome</keyword>
<reference evidence="1" key="1">
    <citation type="submission" date="2013-04" db="EMBL/GenBank/DDBJ databases">
        <authorList>
            <person name="Qu J."/>
            <person name="Murali S.C."/>
            <person name="Bandaranaike D."/>
            <person name="Bellair M."/>
            <person name="Blankenburg K."/>
            <person name="Chao H."/>
            <person name="Dinh H."/>
            <person name="Doddapaneni H."/>
            <person name="Downs B."/>
            <person name="Dugan-Rocha S."/>
            <person name="Elkadiri S."/>
            <person name="Gnanaolivu R.D."/>
            <person name="Hernandez B."/>
            <person name="Javaid M."/>
            <person name="Jayaseelan J.C."/>
            <person name="Lee S."/>
            <person name="Li M."/>
            <person name="Ming W."/>
            <person name="Munidasa M."/>
            <person name="Muniz J."/>
            <person name="Nguyen L."/>
            <person name="Ongeri F."/>
            <person name="Osuji N."/>
            <person name="Pu L.-L."/>
            <person name="Puazo M."/>
            <person name="Qu C."/>
            <person name="Quiroz J."/>
            <person name="Raj R."/>
            <person name="Weissenberger G."/>
            <person name="Xin Y."/>
            <person name="Zou X."/>
            <person name="Han Y."/>
            <person name="Richards S."/>
            <person name="Worley K."/>
            <person name="Muzny D."/>
            <person name="Gibbs R."/>
        </authorList>
    </citation>
    <scope>NUCLEOTIDE SEQUENCE</scope>
    <source>
        <strain evidence="1">Sampled in the wild</strain>
    </source>
</reference>
<dbReference type="EMBL" id="KZ309230">
    <property type="protein sequence ID" value="KAG8237822.1"/>
    <property type="molecule type" value="Genomic_DNA"/>
</dbReference>
<accession>A0A8K0KNC9</accession>
<sequence>MHLVTERFIWPSVKKDCKDHHVSSTVGDFPVAEAKFVHIHLDFFGLFRLVMVSGTFSPVWTASAVGLNVHIRFTTDQGRQFQSDLFCQLMRQQFDAMVAASGLKHFLPSCWASLLVEGRHPGYTGGGSIWPNNSTAGGISDSL</sequence>
<dbReference type="AlphaFoldDB" id="A0A8K0KNC9"/>
<proteinExistence type="predicted"/>
<gene>
    <name evidence="1" type="ORF">J437_LFUL002431</name>
</gene>